<dbReference type="EMBL" id="BNJK01000001">
    <property type="protein sequence ID" value="GHO94391.1"/>
    <property type="molecule type" value="Genomic_DNA"/>
</dbReference>
<gene>
    <name evidence="2" type="ORF">KSF_044390</name>
</gene>
<protein>
    <recommendedName>
        <fullName evidence="1">Anti-sigma-28 factor FlgM C-terminal domain-containing protein</fullName>
    </recommendedName>
</protein>
<keyword evidence="3" id="KW-1185">Reference proteome</keyword>
<sequence length="96" mass="10869">MKVGTVGTHLHIVRAKRTVDTGKRCADEHPITIEEGATIRAEKQALIRRGMRAAQRWPQERNARVEALRSLVQSGHYRIDSKAIAECLLNNETHFV</sequence>
<evidence type="ECO:0000313" key="3">
    <source>
        <dbReference type="Proteomes" id="UP000597444"/>
    </source>
</evidence>
<dbReference type="InterPro" id="IPR035890">
    <property type="entry name" value="Anti-sigma-28_factor_FlgM_sf"/>
</dbReference>
<evidence type="ECO:0000259" key="1">
    <source>
        <dbReference type="Pfam" id="PF04316"/>
    </source>
</evidence>
<dbReference type="InterPro" id="IPR031316">
    <property type="entry name" value="FlgM_C"/>
</dbReference>
<feature type="domain" description="Anti-sigma-28 factor FlgM C-terminal" evidence="1">
    <location>
        <begin position="51"/>
        <end position="90"/>
    </location>
</feature>
<dbReference type="Proteomes" id="UP000597444">
    <property type="component" value="Unassembled WGS sequence"/>
</dbReference>
<evidence type="ECO:0000313" key="2">
    <source>
        <dbReference type="EMBL" id="GHO94391.1"/>
    </source>
</evidence>
<dbReference type="RefSeq" id="WP_220205133.1">
    <property type="nucleotide sequence ID" value="NZ_BNJK01000001.1"/>
</dbReference>
<name>A0A8J3IGZ9_9CHLR</name>
<reference evidence="2" key="1">
    <citation type="submission" date="2020-10" db="EMBL/GenBank/DDBJ databases">
        <title>Taxonomic study of unclassified bacteria belonging to the class Ktedonobacteria.</title>
        <authorList>
            <person name="Yabe S."/>
            <person name="Wang C.M."/>
            <person name="Zheng Y."/>
            <person name="Sakai Y."/>
            <person name="Cavaletti L."/>
            <person name="Monciardini P."/>
            <person name="Donadio S."/>
        </authorList>
    </citation>
    <scope>NUCLEOTIDE SEQUENCE</scope>
    <source>
        <strain evidence="2">ID150040</strain>
    </source>
</reference>
<dbReference type="SUPFAM" id="SSF101498">
    <property type="entry name" value="Anti-sigma factor FlgM"/>
    <property type="match status" value="1"/>
</dbReference>
<dbReference type="Pfam" id="PF04316">
    <property type="entry name" value="FlgM"/>
    <property type="match status" value="1"/>
</dbReference>
<organism evidence="2 3">
    <name type="scientific">Reticulibacter mediterranei</name>
    <dbReference type="NCBI Taxonomy" id="2778369"/>
    <lineage>
        <taxon>Bacteria</taxon>
        <taxon>Bacillati</taxon>
        <taxon>Chloroflexota</taxon>
        <taxon>Ktedonobacteria</taxon>
        <taxon>Ktedonobacterales</taxon>
        <taxon>Reticulibacteraceae</taxon>
        <taxon>Reticulibacter</taxon>
    </lineage>
</organism>
<dbReference type="AlphaFoldDB" id="A0A8J3IGZ9"/>
<accession>A0A8J3IGZ9</accession>
<proteinExistence type="predicted"/>
<comment type="caution">
    <text evidence="2">The sequence shown here is derived from an EMBL/GenBank/DDBJ whole genome shotgun (WGS) entry which is preliminary data.</text>
</comment>